<dbReference type="Pfam" id="PF00672">
    <property type="entry name" value="HAMP"/>
    <property type="match status" value="1"/>
</dbReference>
<sequence length="577" mass="60604">MDHLRNLRIGARLGLAFASVLVLTVLLGVFATLQLARVNQTSTDIELNWLPSVRGTAAMAMFVSDLRVGELQHILSTDDKAMAGWEAQMTGLLQKLEKERSAYEKLISSPEERQLYDRFKGLWTAYLAEHDKVLALSRQNRNEEATTLIRGESQKRFEELDAVLDQLIALNAKGADDASRQGDVLYANARLWVMAGLVLAVGLGGGLAWWVTGSLTGPIARAVTVARTVAAGDLSAHIDVQGRDELAELLSALKSMNDSLVDIVSQVRLSSDSIATGSSQIASGNADLSQRTEEQASNLEQTAASMEQMTANVRQSADTASTATQLAQSASQAAGRGGEVVGRVVTTMDEISASSRRIADIIGTIDGIAFQTNILALNAAVEAARAGEQGRGFAVVAGEVRTLAQRSADAAREIKGLIHQSVEKVSAGAQLVSEAGASIGDVVHQVQRVADMITEIGAATQEQSQGMGQVNEAVTQLDQVTQQNAALVEQSAAAAESLKQQAGKLAALVGTFRLASARGLPAAVEVLPAATRRPMPSAAPAVRPQAAVRAAPAPAPAPALALAAPSASKAEADWETF</sequence>
<keyword evidence="8" id="KW-1185">Reference proteome</keyword>
<proteinExistence type="inferred from homology"/>
<evidence type="ECO:0000256" key="3">
    <source>
        <dbReference type="PROSITE-ProRule" id="PRU00284"/>
    </source>
</evidence>
<feature type="domain" description="Methyl-accepting transducer" evidence="5">
    <location>
        <begin position="270"/>
        <end position="499"/>
    </location>
</feature>
<dbReference type="PROSITE" id="PS50885">
    <property type="entry name" value="HAMP"/>
    <property type="match status" value="1"/>
</dbReference>
<dbReference type="InterPro" id="IPR004090">
    <property type="entry name" value="Chemotax_Me-accpt_rcpt"/>
</dbReference>
<organism evidence="7 8">
    <name type="scientific">Pseudaquabacterium inlustre</name>
    <dbReference type="NCBI Taxonomy" id="2984192"/>
    <lineage>
        <taxon>Bacteria</taxon>
        <taxon>Pseudomonadati</taxon>
        <taxon>Pseudomonadota</taxon>
        <taxon>Betaproteobacteria</taxon>
        <taxon>Burkholderiales</taxon>
        <taxon>Sphaerotilaceae</taxon>
        <taxon>Pseudaquabacterium</taxon>
    </lineage>
</organism>
<dbReference type="Proteomes" id="UP001365405">
    <property type="component" value="Unassembled WGS sequence"/>
</dbReference>
<dbReference type="SMART" id="SM00304">
    <property type="entry name" value="HAMP"/>
    <property type="match status" value="1"/>
</dbReference>
<evidence type="ECO:0000313" key="8">
    <source>
        <dbReference type="Proteomes" id="UP001365405"/>
    </source>
</evidence>
<evidence type="ECO:0000313" key="7">
    <source>
        <dbReference type="EMBL" id="MEK8048844.1"/>
    </source>
</evidence>
<dbReference type="EMBL" id="JBBUTH010000001">
    <property type="protein sequence ID" value="MEK8048844.1"/>
    <property type="molecule type" value="Genomic_DNA"/>
</dbReference>
<keyword evidence="4" id="KW-0472">Membrane</keyword>
<dbReference type="PANTHER" id="PTHR43531">
    <property type="entry name" value="PROTEIN ICFG"/>
    <property type="match status" value="1"/>
</dbReference>
<name>A0ABU9CDS0_9BURK</name>
<feature type="domain" description="HAMP" evidence="6">
    <location>
        <begin position="213"/>
        <end position="265"/>
    </location>
</feature>
<accession>A0ABU9CDS0</accession>
<dbReference type="PROSITE" id="PS50111">
    <property type="entry name" value="CHEMOTAXIS_TRANSDUC_2"/>
    <property type="match status" value="1"/>
</dbReference>
<keyword evidence="4" id="KW-1133">Transmembrane helix</keyword>
<evidence type="ECO:0000256" key="1">
    <source>
        <dbReference type="ARBA" id="ARBA00022481"/>
    </source>
</evidence>
<keyword evidence="1" id="KW-0488">Methylation</keyword>
<dbReference type="Pfam" id="PF00015">
    <property type="entry name" value="MCPsignal"/>
    <property type="match status" value="1"/>
</dbReference>
<gene>
    <name evidence="7" type="ORF">AACH10_01180</name>
</gene>
<comment type="caution">
    <text evidence="7">The sequence shown here is derived from an EMBL/GenBank/DDBJ whole genome shotgun (WGS) entry which is preliminary data.</text>
</comment>
<dbReference type="InterPro" id="IPR003660">
    <property type="entry name" value="HAMP_dom"/>
</dbReference>
<evidence type="ECO:0000256" key="2">
    <source>
        <dbReference type="ARBA" id="ARBA00029447"/>
    </source>
</evidence>
<dbReference type="Pfam" id="PF12729">
    <property type="entry name" value="4HB_MCP_1"/>
    <property type="match status" value="1"/>
</dbReference>
<evidence type="ECO:0000259" key="5">
    <source>
        <dbReference type="PROSITE" id="PS50111"/>
    </source>
</evidence>
<comment type="similarity">
    <text evidence="2">Belongs to the methyl-accepting chemotaxis (MCP) protein family.</text>
</comment>
<evidence type="ECO:0000256" key="4">
    <source>
        <dbReference type="SAM" id="Phobius"/>
    </source>
</evidence>
<feature type="transmembrane region" description="Helical" evidence="4">
    <location>
        <begin position="12"/>
        <end position="33"/>
    </location>
</feature>
<protein>
    <submittedName>
        <fullName evidence="7">Methyl-accepting chemotaxis protein</fullName>
    </submittedName>
</protein>
<dbReference type="CDD" id="cd06225">
    <property type="entry name" value="HAMP"/>
    <property type="match status" value="1"/>
</dbReference>
<dbReference type="RefSeq" id="WP_341408517.1">
    <property type="nucleotide sequence ID" value="NZ_JBBUTH010000001.1"/>
</dbReference>
<dbReference type="InterPro" id="IPR047347">
    <property type="entry name" value="YvaQ-like_sensor"/>
</dbReference>
<dbReference type="CDD" id="cd19411">
    <property type="entry name" value="MCP2201-like_sensor"/>
    <property type="match status" value="1"/>
</dbReference>
<evidence type="ECO:0000259" key="6">
    <source>
        <dbReference type="PROSITE" id="PS50885"/>
    </source>
</evidence>
<dbReference type="InterPro" id="IPR024478">
    <property type="entry name" value="HlyB_4HB_MCP"/>
</dbReference>
<reference evidence="7 8" key="1">
    <citation type="submission" date="2024-04" db="EMBL/GenBank/DDBJ databases">
        <title>Novel species of the genus Ideonella isolated from streams.</title>
        <authorList>
            <person name="Lu H."/>
        </authorList>
    </citation>
    <scope>NUCLEOTIDE SEQUENCE [LARGE SCALE GENOMIC DNA]</scope>
    <source>
        <strain evidence="7 8">DXS22W</strain>
    </source>
</reference>
<dbReference type="PANTHER" id="PTHR43531:SF14">
    <property type="entry name" value="METHYL-ACCEPTING CHEMOTAXIS PROTEIN I-RELATED"/>
    <property type="match status" value="1"/>
</dbReference>
<keyword evidence="4" id="KW-0812">Transmembrane</keyword>
<dbReference type="SMART" id="SM00283">
    <property type="entry name" value="MA"/>
    <property type="match status" value="1"/>
</dbReference>
<keyword evidence="3" id="KW-0807">Transducer</keyword>
<dbReference type="Gene3D" id="1.10.287.950">
    <property type="entry name" value="Methyl-accepting chemotaxis protein"/>
    <property type="match status" value="1"/>
</dbReference>
<dbReference type="InterPro" id="IPR051310">
    <property type="entry name" value="MCP_chemotaxis"/>
</dbReference>
<dbReference type="SUPFAM" id="SSF58104">
    <property type="entry name" value="Methyl-accepting chemotaxis protein (MCP) signaling domain"/>
    <property type="match status" value="1"/>
</dbReference>
<feature type="transmembrane region" description="Helical" evidence="4">
    <location>
        <begin position="191"/>
        <end position="211"/>
    </location>
</feature>
<dbReference type="PRINTS" id="PR00260">
    <property type="entry name" value="CHEMTRNSDUCR"/>
</dbReference>
<dbReference type="CDD" id="cd11386">
    <property type="entry name" value="MCP_signal"/>
    <property type="match status" value="1"/>
</dbReference>
<dbReference type="InterPro" id="IPR004089">
    <property type="entry name" value="MCPsignal_dom"/>
</dbReference>